<evidence type="ECO:0000256" key="5">
    <source>
        <dbReference type="ARBA" id="ARBA00022801"/>
    </source>
</evidence>
<comment type="subcellular location">
    <subcellularLocation>
        <location evidence="1">Secreted</location>
    </subcellularLocation>
</comment>
<evidence type="ECO:0000256" key="10">
    <source>
        <dbReference type="RuleBase" id="RU363034"/>
    </source>
</evidence>
<keyword evidence="8" id="KW-1015">Disulfide bond</keyword>
<reference evidence="13" key="1">
    <citation type="submission" date="2021-12" db="EMBL/GenBank/DDBJ databases">
        <authorList>
            <person name="King R."/>
        </authorList>
    </citation>
    <scope>NUCLEOTIDE SEQUENCE</scope>
</reference>
<dbReference type="FunFam" id="2.40.10.10:FF:000146">
    <property type="entry name" value="Serine protease 53"/>
    <property type="match status" value="1"/>
</dbReference>
<keyword evidence="4 11" id="KW-0732">Signal</keyword>
<dbReference type="GO" id="GO:0006508">
    <property type="term" value="P:proteolysis"/>
    <property type="evidence" value="ECO:0007669"/>
    <property type="project" value="UniProtKB-KW"/>
</dbReference>
<feature type="domain" description="Peptidase S1" evidence="12">
    <location>
        <begin position="156"/>
        <end position="406"/>
    </location>
</feature>
<gene>
    <name evidence="13" type="ORF">BEMITA_LOCUS6886</name>
</gene>
<proteinExistence type="inferred from homology"/>
<evidence type="ECO:0000256" key="2">
    <source>
        <dbReference type="ARBA" id="ARBA00022525"/>
    </source>
</evidence>
<protein>
    <recommendedName>
        <fullName evidence="12">Peptidase S1 domain-containing protein</fullName>
    </recommendedName>
</protein>
<dbReference type="EMBL" id="OU963865">
    <property type="protein sequence ID" value="CAH0387929.1"/>
    <property type="molecule type" value="Genomic_DNA"/>
</dbReference>
<evidence type="ECO:0000256" key="7">
    <source>
        <dbReference type="ARBA" id="ARBA00023145"/>
    </source>
</evidence>
<dbReference type="InterPro" id="IPR033116">
    <property type="entry name" value="TRYPSIN_SER"/>
</dbReference>
<dbReference type="AlphaFoldDB" id="A0A9P0AB18"/>
<accession>A0A9P0AB18</accession>
<feature type="signal peptide" evidence="11">
    <location>
        <begin position="1"/>
        <end position="17"/>
    </location>
</feature>
<dbReference type="PRINTS" id="PR00722">
    <property type="entry name" value="CHYMOTRYPSIN"/>
</dbReference>
<dbReference type="Pfam" id="PF00089">
    <property type="entry name" value="Trypsin"/>
    <property type="match status" value="1"/>
</dbReference>
<dbReference type="PROSITE" id="PS50240">
    <property type="entry name" value="TRYPSIN_DOM"/>
    <property type="match status" value="1"/>
</dbReference>
<keyword evidence="2" id="KW-0964">Secreted</keyword>
<keyword evidence="6 10" id="KW-0720">Serine protease</keyword>
<name>A0A9P0AB18_BEMTA</name>
<evidence type="ECO:0000256" key="6">
    <source>
        <dbReference type="ARBA" id="ARBA00022825"/>
    </source>
</evidence>
<organism evidence="13 14">
    <name type="scientific">Bemisia tabaci</name>
    <name type="common">Sweetpotato whitefly</name>
    <name type="synonym">Aleurodes tabaci</name>
    <dbReference type="NCBI Taxonomy" id="7038"/>
    <lineage>
        <taxon>Eukaryota</taxon>
        <taxon>Metazoa</taxon>
        <taxon>Ecdysozoa</taxon>
        <taxon>Arthropoda</taxon>
        <taxon>Hexapoda</taxon>
        <taxon>Insecta</taxon>
        <taxon>Pterygota</taxon>
        <taxon>Neoptera</taxon>
        <taxon>Paraneoptera</taxon>
        <taxon>Hemiptera</taxon>
        <taxon>Sternorrhyncha</taxon>
        <taxon>Aleyrodoidea</taxon>
        <taxon>Aleyrodidae</taxon>
        <taxon>Aleyrodinae</taxon>
        <taxon>Bemisia</taxon>
    </lineage>
</organism>
<evidence type="ECO:0000256" key="4">
    <source>
        <dbReference type="ARBA" id="ARBA00022729"/>
    </source>
</evidence>
<dbReference type="InterPro" id="IPR051487">
    <property type="entry name" value="Ser/Thr_Proteases_Immune/Dev"/>
</dbReference>
<dbReference type="CDD" id="cd00190">
    <property type="entry name" value="Tryp_SPc"/>
    <property type="match status" value="1"/>
</dbReference>
<dbReference type="GO" id="GO:0005576">
    <property type="term" value="C:extracellular region"/>
    <property type="evidence" value="ECO:0007669"/>
    <property type="project" value="UniProtKB-SubCell"/>
</dbReference>
<evidence type="ECO:0000256" key="11">
    <source>
        <dbReference type="SAM" id="SignalP"/>
    </source>
</evidence>
<keyword evidence="5 10" id="KW-0378">Hydrolase</keyword>
<evidence type="ECO:0000256" key="3">
    <source>
        <dbReference type="ARBA" id="ARBA00022670"/>
    </source>
</evidence>
<dbReference type="InterPro" id="IPR001254">
    <property type="entry name" value="Trypsin_dom"/>
</dbReference>
<evidence type="ECO:0000313" key="14">
    <source>
        <dbReference type="Proteomes" id="UP001152759"/>
    </source>
</evidence>
<keyword evidence="3 10" id="KW-0645">Protease</keyword>
<keyword evidence="14" id="KW-1185">Reference proteome</keyword>
<dbReference type="InterPro" id="IPR018114">
    <property type="entry name" value="TRYPSIN_HIS"/>
</dbReference>
<dbReference type="SUPFAM" id="SSF50494">
    <property type="entry name" value="Trypsin-like serine proteases"/>
    <property type="match status" value="1"/>
</dbReference>
<dbReference type="PROSITE" id="PS00134">
    <property type="entry name" value="TRYPSIN_HIS"/>
    <property type="match status" value="1"/>
</dbReference>
<sequence length="408" mass="44219">MPRVSALLLLLVATVAAQYTEPKEEGQQCLAPTTENPAWFCKVLNNCPAALTLVKQRKTPPVHRRCGFKGSAPVVCCPPYEIADWNSVTPLNAQATSTRRPAVTPVPTVGEYSTAVAKCEEYKKLIWKEDSIITLQSGPSATANKTKHCDNVEQLITGGSDASPREFPHMALIGFGSPPKYQCGGSLISDRFVLSAAHCERHPRFGGIQSILLGELDFSTESDDATPQTYGVSRVIVHPQYRSESTYNDIMLVELDRKVEFSLYIRPLCLQTKKTIPGTKGIASGWGRLEAGIFLVESVGPSSPMLQKIQLPFVSHKKCNDSFKGNAGTAQLMNGIDDRIQLCAGAEKGKDSCQGDSGGPLQISLGDCMYSQVGIVSFGRICGTAGSPGVYTRVSAYIPWIEKIVWQS</sequence>
<dbReference type="Gene3D" id="2.40.10.10">
    <property type="entry name" value="Trypsin-like serine proteases"/>
    <property type="match status" value="1"/>
</dbReference>
<comment type="similarity">
    <text evidence="9">Belongs to the peptidase S1 family. CLIP subfamily.</text>
</comment>
<dbReference type="GO" id="GO:0004252">
    <property type="term" value="F:serine-type endopeptidase activity"/>
    <property type="evidence" value="ECO:0007669"/>
    <property type="project" value="InterPro"/>
</dbReference>
<keyword evidence="7" id="KW-0865">Zymogen</keyword>
<evidence type="ECO:0000256" key="8">
    <source>
        <dbReference type="ARBA" id="ARBA00023157"/>
    </source>
</evidence>
<dbReference type="Proteomes" id="UP001152759">
    <property type="component" value="Chromosome 4"/>
</dbReference>
<evidence type="ECO:0000259" key="12">
    <source>
        <dbReference type="PROSITE" id="PS50240"/>
    </source>
</evidence>
<dbReference type="InterPro" id="IPR043504">
    <property type="entry name" value="Peptidase_S1_PA_chymotrypsin"/>
</dbReference>
<dbReference type="SMART" id="SM00020">
    <property type="entry name" value="Tryp_SPc"/>
    <property type="match status" value="1"/>
</dbReference>
<dbReference type="InterPro" id="IPR001314">
    <property type="entry name" value="Peptidase_S1A"/>
</dbReference>
<feature type="chain" id="PRO_5040135611" description="Peptidase S1 domain-containing protein" evidence="11">
    <location>
        <begin position="18"/>
        <end position="408"/>
    </location>
</feature>
<dbReference type="PROSITE" id="PS00135">
    <property type="entry name" value="TRYPSIN_SER"/>
    <property type="match status" value="1"/>
</dbReference>
<dbReference type="InterPro" id="IPR009003">
    <property type="entry name" value="Peptidase_S1_PA"/>
</dbReference>
<evidence type="ECO:0000256" key="9">
    <source>
        <dbReference type="ARBA" id="ARBA00024195"/>
    </source>
</evidence>
<dbReference type="PANTHER" id="PTHR24256">
    <property type="entry name" value="TRYPTASE-RELATED"/>
    <property type="match status" value="1"/>
</dbReference>
<evidence type="ECO:0000256" key="1">
    <source>
        <dbReference type="ARBA" id="ARBA00004613"/>
    </source>
</evidence>
<evidence type="ECO:0000313" key="13">
    <source>
        <dbReference type="EMBL" id="CAH0387929.1"/>
    </source>
</evidence>